<reference evidence="3" key="1">
    <citation type="submission" date="2005-09" db="EMBL/GenBank/DDBJ databases">
        <authorList>
            <person name="Mural R.J."/>
            <person name="Li P.W."/>
            <person name="Adams M.D."/>
            <person name="Amanatides P.G."/>
            <person name="Baden-Tillson H."/>
            <person name="Barnstead M."/>
            <person name="Chin S.H."/>
            <person name="Dew I."/>
            <person name="Evans C.A."/>
            <person name="Ferriera S."/>
            <person name="Flanigan M."/>
            <person name="Fosler C."/>
            <person name="Glodek A."/>
            <person name="Gu Z."/>
            <person name="Holt R.A."/>
            <person name="Jennings D."/>
            <person name="Kraft C.L."/>
            <person name="Lu F."/>
            <person name="Nguyen T."/>
            <person name="Nusskern D.R."/>
            <person name="Pfannkoch C.M."/>
            <person name="Sitter C."/>
            <person name="Sutton G.G."/>
            <person name="Venter J.C."/>
            <person name="Wang Z."/>
            <person name="Woodage T."/>
            <person name="Zheng X.H."/>
            <person name="Zhong F."/>
        </authorList>
    </citation>
    <scope>NUCLEOTIDE SEQUENCE [LARGE SCALE GENOMIC DNA]</scope>
    <source>
        <strain>BN</strain>
        <strain evidence="3">Sprague-Dawley</strain>
    </source>
</reference>
<feature type="non-terminal residue" evidence="2">
    <location>
        <position position="28"/>
    </location>
</feature>
<dbReference type="AlphaFoldDB" id="A6JCV6"/>
<protein>
    <submittedName>
        <fullName evidence="2">RCG57052</fullName>
    </submittedName>
</protein>
<sequence>RSDRGPTASGGRRGAPVQARSDAGSEVT</sequence>
<name>A6JCV6_RAT</name>
<dbReference type="Proteomes" id="UP000234681">
    <property type="component" value="Chromosome 14"/>
</dbReference>
<evidence type="ECO:0000313" key="3">
    <source>
        <dbReference type="Proteomes" id="UP000234681"/>
    </source>
</evidence>
<dbReference type="EMBL" id="CH473981">
    <property type="protein sequence ID" value="EDL89878.1"/>
    <property type="molecule type" value="Genomic_DNA"/>
</dbReference>
<organism evidence="2 3">
    <name type="scientific">Rattus norvegicus</name>
    <name type="common">Rat</name>
    <dbReference type="NCBI Taxonomy" id="10116"/>
    <lineage>
        <taxon>Eukaryota</taxon>
        <taxon>Metazoa</taxon>
        <taxon>Chordata</taxon>
        <taxon>Craniata</taxon>
        <taxon>Vertebrata</taxon>
        <taxon>Euteleostomi</taxon>
        <taxon>Mammalia</taxon>
        <taxon>Eutheria</taxon>
        <taxon>Euarchontoglires</taxon>
        <taxon>Glires</taxon>
        <taxon>Rodentia</taxon>
        <taxon>Myomorpha</taxon>
        <taxon>Muroidea</taxon>
        <taxon>Muridae</taxon>
        <taxon>Murinae</taxon>
        <taxon>Rattus</taxon>
    </lineage>
</organism>
<proteinExistence type="predicted"/>
<evidence type="ECO:0000313" key="2">
    <source>
        <dbReference type="EMBL" id="EDL89878.1"/>
    </source>
</evidence>
<evidence type="ECO:0000256" key="1">
    <source>
        <dbReference type="SAM" id="MobiDB-lite"/>
    </source>
</evidence>
<accession>A6JCV6</accession>
<gene>
    <name evidence="2" type="ORF">rCG_57052</name>
</gene>
<feature type="region of interest" description="Disordered" evidence="1">
    <location>
        <begin position="1"/>
        <end position="28"/>
    </location>
</feature>
<feature type="non-terminal residue" evidence="2">
    <location>
        <position position="1"/>
    </location>
</feature>